<dbReference type="EMBL" id="KB870810">
    <property type="protein sequence ID" value="EOA20677.1"/>
    <property type="molecule type" value="Genomic_DNA"/>
</dbReference>
<sequence length="436" mass="47014">MSISLKISHISTFSNDRFNSVELRKQCRAGQRFGIGSICFRRSPGVESRRIHLNSDLSSRNLKLRCVGSDVLTGEISGRSVPEWAYSGLKDETLSDLEPELDDGDGGDGDGNNDGGGNGGNGGGGGGGDGEGDDGEDEADKAEEKEFGPILKFDEVMKETERRGITLPEDMLEAAKSVGIRKLFLLRYLDLQGSVWPLGFLMRSCAMLRNRMLADPSFLFKVGTEVAIDSCCATFAEVQKRGEDFWSEFELYAADLLVGLVVDVALVGLLAPYARIGKPSVASSTGLFKDLRRACASLPSSVFEAERPGCKFSVNQRIATFFYKGLLYGSVGFGCGLIGQGIANLIMTAKRSVKKSEEDVPIPPLFESAALWGVFLGLSSNARYQIVNGLERVVEGSSAAKRIPVVAMAFTVGVRFANNVYGGMQFVDWAKLSGVQ</sequence>
<keyword evidence="3" id="KW-0217">Developmental protein</keyword>
<dbReference type="PANTHER" id="PTHR31038:SF18">
    <property type="entry name" value="PROTEIN RETICULATA-RELATED 1, CHLOROPLASTIC"/>
    <property type="match status" value="1"/>
</dbReference>
<dbReference type="PANTHER" id="PTHR31038">
    <property type="entry name" value="EXPRESSED PROTEIN-RELATED"/>
    <property type="match status" value="1"/>
</dbReference>
<protein>
    <submittedName>
        <fullName evidence="12">Uncharacterized protein</fullName>
    </submittedName>
</protein>
<evidence type="ECO:0000256" key="5">
    <source>
        <dbReference type="ARBA" id="ARBA00022640"/>
    </source>
</evidence>
<dbReference type="OrthoDB" id="205639at2759"/>
<evidence type="ECO:0000256" key="3">
    <source>
        <dbReference type="ARBA" id="ARBA00022473"/>
    </source>
</evidence>
<comment type="subcellular location">
    <subcellularLocation>
        <location evidence="1">Plastid</location>
        <location evidence="1">Chloroplast membrane</location>
        <topology evidence="1">Multi-pass membrane protein</topology>
    </subcellularLocation>
</comment>
<feature type="compositionally biased region" description="Acidic residues" evidence="10">
    <location>
        <begin position="96"/>
        <end position="108"/>
    </location>
</feature>
<evidence type="ECO:0000256" key="2">
    <source>
        <dbReference type="ARBA" id="ARBA00010793"/>
    </source>
</evidence>
<evidence type="ECO:0000256" key="6">
    <source>
        <dbReference type="ARBA" id="ARBA00022692"/>
    </source>
</evidence>
<organism evidence="12 13">
    <name type="scientific">Capsella rubella</name>
    <dbReference type="NCBI Taxonomy" id="81985"/>
    <lineage>
        <taxon>Eukaryota</taxon>
        <taxon>Viridiplantae</taxon>
        <taxon>Streptophyta</taxon>
        <taxon>Embryophyta</taxon>
        <taxon>Tracheophyta</taxon>
        <taxon>Spermatophyta</taxon>
        <taxon>Magnoliopsida</taxon>
        <taxon>eudicotyledons</taxon>
        <taxon>Gunneridae</taxon>
        <taxon>Pentapetalae</taxon>
        <taxon>rosids</taxon>
        <taxon>malvids</taxon>
        <taxon>Brassicales</taxon>
        <taxon>Brassicaceae</taxon>
        <taxon>Camelineae</taxon>
        <taxon>Capsella</taxon>
    </lineage>
</organism>
<feature type="compositionally biased region" description="Gly residues" evidence="10">
    <location>
        <begin position="109"/>
        <end position="129"/>
    </location>
</feature>
<dbReference type="KEGG" id="crb:17882808"/>
<evidence type="ECO:0000256" key="4">
    <source>
        <dbReference type="ARBA" id="ARBA00022528"/>
    </source>
</evidence>
<evidence type="ECO:0000256" key="7">
    <source>
        <dbReference type="ARBA" id="ARBA00022946"/>
    </source>
</evidence>
<evidence type="ECO:0000256" key="9">
    <source>
        <dbReference type="ARBA" id="ARBA00023136"/>
    </source>
</evidence>
<comment type="similarity">
    <text evidence="2">Belongs to the RETICULATA family.</text>
</comment>
<evidence type="ECO:0000313" key="12">
    <source>
        <dbReference type="EMBL" id="EOA20677.1"/>
    </source>
</evidence>
<keyword evidence="5" id="KW-0934">Plastid</keyword>
<evidence type="ECO:0000256" key="10">
    <source>
        <dbReference type="SAM" id="MobiDB-lite"/>
    </source>
</evidence>
<keyword evidence="8 11" id="KW-1133">Transmembrane helix</keyword>
<keyword evidence="9 11" id="KW-0472">Membrane</keyword>
<feature type="compositionally biased region" description="Acidic residues" evidence="10">
    <location>
        <begin position="130"/>
        <end position="141"/>
    </location>
</feature>
<accession>R0FEP1</accession>
<keyword evidence="7" id="KW-0809">Transit peptide</keyword>
<keyword evidence="4" id="KW-0150">Chloroplast</keyword>
<evidence type="ECO:0000256" key="1">
    <source>
        <dbReference type="ARBA" id="ARBA00004508"/>
    </source>
</evidence>
<keyword evidence="6 11" id="KW-0812">Transmembrane</keyword>
<dbReference type="eggNOG" id="ENOG502QPQK">
    <property type="taxonomic scope" value="Eukaryota"/>
</dbReference>
<evidence type="ECO:0000256" key="8">
    <source>
        <dbReference type="ARBA" id="ARBA00022989"/>
    </source>
</evidence>
<dbReference type="AlphaFoldDB" id="R0FEP1"/>
<dbReference type="STRING" id="81985.R0FEP1"/>
<dbReference type="GO" id="GO:0009706">
    <property type="term" value="C:chloroplast inner membrane"/>
    <property type="evidence" value="ECO:0007669"/>
    <property type="project" value="TreeGrafter"/>
</dbReference>
<dbReference type="Pfam" id="PF11891">
    <property type="entry name" value="RETICULATA-like"/>
    <property type="match status" value="1"/>
</dbReference>
<dbReference type="Proteomes" id="UP000029121">
    <property type="component" value="Unassembled WGS sequence"/>
</dbReference>
<keyword evidence="13" id="KW-1185">Reference proteome</keyword>
<proteinExistence type="inferred from homology"/>
<name>R0FEP1_9BRAS</name>
<feature type="transmembrane region" description="Helical" evidence="11">
    <location>
        <begin position="326"/>
        <end position="346"/>
    </location>
</feature>
<reference evidence="13" key="1">
    <citation type="journal article" date="2013" name="Nat. Genet.">
        <title>The Capsella rubella genome and the genomic consequences of rapid mating system evolution.</title>
        <authorList>
            <person name="Slotte T."/>
            <person name="Hazzouri K.M."/>
            <person name="Agren J.A."/>
            <person name="Koenig D."/>
            <person name="Maumus F."/>
            <person name="Guo Y.L."/>
            <person name="Steige K."/>
            <person name="Platts A.E."/>
            <person name="Escobar J.S."/>
            <person name="Newman L.K."/>
            <person name="Wang W."/>
            <person name="Mandakova T."/>
            <person name="Vello E."/>
            <person name="Smith L.M."/>
            <person name="Henz S.R."/>
            <person name="Steffen J."/>
            <person name="Takuno S."/>
            <person name="Brandvain Y."/>
            <person name="Coop G."/>
            <person name="Andolfatto P."/>
            <person name="Hu T.T."/>
            <person name="Blanchette M."/>
            <person name="Clark R.M."/>
            <person name="Quesneville H."/>
            <person name="Nordborg M."/>
            <person name="Gaut B.S."/>
            <person name="Lysak M.A."/>
            <person name="Jenkins J."/>
            <person name="Grimwood J."/>
            <person name="Chapman J."/>
            <person name="Prochnik S."/>
            <person name="Shu S."/>
            <person name="Rokhsar D."/>
            <person name="Schmutz J."/>
            <person name="Weigel D."/>
            <person name="Wright S.I."/>
        </authorList>
    </citation>
    <scope>NUCLEOTIDE SEQUENCE [LARGE SCALE GENOMIC DNA]</scope>
    <source>
        <strain evidence="13">cv. Monte Gargano</strain>
    </source>
</reference>
<gene>
    <name evidence="12" type="ORF">CARUB_v10000989mg</name>
</gene>
<dbReference type="GO" id="GO:0099402">
    <property type="term" value="P:plant organ development"/>
    <property type="evidence" value="ECO:0007669"/>
    <property type="project" value="TreeGrafter"/>
</dbReference>
<evidence type="ECO:0000313" key="13">
    <source>
        <dbReference type="Proteomes" id="UP000029121"/>
    </source>
</evidence>
<evidence type="ECO:0000256" key="11">
    <source>
        <dbReference type="SAM" id="Phobius"/>
    </source>
</evidence>
<dbReference type="InterPro" id="IPR021825">
    <property type="entry name" value="RETICULATA-related"/>
</dbReference>
<feature type="region of interest" description="Disordered" evidence="10">
    <location>
        <begin position="96"/>
        <end position="145"/>
    </location>
</feature>